<name>A0A1E5WCL5_9POAL</name>
<feature type="region of interest" description="Disordered" evidence="1">
    <location>
        <begin position="148"/>
        <end position="173"/>
    </location>
</feature>
<dbReference type="EMBL" id="LWDX02013687">
    <property type="protein sequence ID" value="OEL34968.1"/>
    <property type="molecule type" value="Genomic_DNA"/>
</dbReference>
<proteinExistence type="predicted"/>
<dbReference type="AlphaFoldDB" id="A0A1E5WCL5"/>
<dbReference type="Proteomes" id="UP000095767">
    <property type="component" value="Unassembled WGS sequence"/>
</dbReference>
<comment type="caution">
    <text evidence="2">The sequence shown here is derived from an EMBL/GenBank/DDBJ whole genome shotgun (WGS) entry which is preliminary data.</text>
</comment>
<dbReference type="PANTHER" id="PTHR34567">
    <property type="entry name" value="FK506-BINDING-LIKE PROTEIN"/>
    <property type="match status" value="1"/>
</dbReference>
<dbReference type="STRING" id="888268.A0A1E5WCL5"/>
<feature type="compositionally biased region" description="Basic and acidic residues" evidence="1">
    <location>
        <begin position="281"/>
        <end position="303"/>
    </location>
</feature>
<sequence>MSRRGSLTFYGGGQRCANLPILCNVSSVPTIIYNWGSNCLLNSVEHEHCSIPLWEREFCSYVGNISWQRFCENKQYVSVYNNLEQWDDSGAFGNFENAKARFCANYHGQPSDIPLPDPNMYIDRVDHRCKVDPELVADLDKVGLPFDSDNSSAPATRSGNAGANNKCTQNGSGNWDIYIEKPAETDKWDWEASLGPPNAIWRGKDESSGKWGNSNSGWGAPLEKPSWRSWSNNQYASNHRNNNLYGGSNNNRYLEEDPGPTYGRKRNRGRYFQQRNNNQRSQDEGHQRSSWQEDHRGRNREWRPLPQQGLPK</sequence>
<feature type="compositionally biased region" description="Low complexity" evidence="1">
    <location>
        <begin position="240"/>
        <end position="252"/>
    </location>
</feature>
<protein>
    <submittedName>
        <fullName evidence="2">Uncharacterized protein</fullName>
    </submittedName>
</protein>
<dbReference type="OrthoDB" id="1899291at2759"/>
<reference evidence="2 3" key="1">
    <citation type="submission" date="2016-09" db="EMBL/GenBank/DDBJ databases">
        <title>The draft genome of Dichanthelium oligosanthes: A C3 panicoid grass species.</title>
        <authorList>
            <person name="Studer A.J."/>
            <person name="Schnable J.C."/>
            <person name="Brutnell T.P."/>
        </authorList>
    </citation>
    <scope>NUCLEOTIDE SEQUENCE [LARGE SCALE GENOMIC DNA]</scope>
    <source>
        <strain evidence="3">cv. Kellogg 1175</strain>
        <tissue evidence="2">Leaf</tissue>
    </source>
</reference>
<keyword evidence="3" id="KW-1185">Reference proteome</keyword>
<evidence type="ECO:0000313" key="2">
    <source>
        <dbReference type="EMBL" id="OEL34968.1"/>
    </source>
</evidence>
<gene>
    <name evidence="2" type="ORF">BAE44_0004013</name>
</gene>
<evidence type="ECO:0000256" key="1">
    <source>
        <dbReference type="SAM" id="MobiDB-lite"/>
    </source>
</evidence>
<feature type="region of interest" description="Disordered" evidence="1">
    <location>
        <begin position="240"/>
        <end position="312"/>
    </location>
</feature>
<dbReference type="PANTHER" id="PTHR34567:SF10">
    <property type="entry name" value="OS11G0140900 PROTEIN"/>
    <property type="match status" value="1"/>
</dbReference>
<evidence type="ECO:0000313" key="3">
    <source>
        <dbReference type="Proteomes" id="UP000095767"/>
    </source>
</evidence>
<feature type="compositionally biased region" description="Low complexity" evidence="1">
    <location>
        <begin position="209"/>
        <end position="219"/>
    </location>
</feature>
<organism evidence="2 3">
    <name type="scientific">Dichanthelium oligosanthes</name>
    <dbReference type="NCBI Taxonomy" id="888268"/>
    <lineage>
        <taxon>Eukaryota</taxon>
        <taxon>Viridiplantae</taxon>
        <taxon>Streptophyta</taxon>
        <taxon>Embryophyta</taxon>
        <taxon>Tracheophyta</taxon>
        <taxon>Spermatophyta</taxon>
        <taxon>Magnoliopsida</taxon>
        <taxon>Liliopsida</taxon>
        <taxon>Poales</taxon>
        <taxon>Poaceae</taxon>
        <taxon>PACMAD clade</taxon>
        <taxon>Panicoideae</taxon>
        <taxon>Panicodae</taxon>
        <taxon>Paniceae</taxon>
        <taxon>Dichantheliinae</taxon>
        <taxon>Dichanthelium</taxon>
    </lineage>
</organism>
<feature type="region of interest" description="Disordered" evidence="1">
    <location>
        <begin position="189"/>
        <end position="224"/>
    </location>
</feature>
<accession>A0A1E5WCL5</accession>